<keyword evidence="2" id="KW-1185">Reference proteome</keyword>
<evidence type="ECO:0000313" key="2">
    <source>
        <dbReference type="Proteomes" id="UP000235584"/>
    </source>
</evidence>
<gene>
    <name evidence="1" type="ORF">C0V70_05660</name>
</gene>
<name>A0A2K9NQ27_BACTC</name>
<accession>A0A2K9NQ27</accession>
<dbReference type="PROSITE" id="PS51257">
    <property type="entry name" value="PROKAR_LIPOPROTEIN"/>
    <property type="match status" value="1"/>
</dbReference>
<organism evidence="1 2">
    <name type="scientific">Bacteriovorax stolpii</name>
    <name type="common">Bdellovibrio stolpii</name>
    <dbReference type="NCBI Taxonomy" id="960"/>
    <lineage>
        <taxon>Bacteria</taxon>
        <taxon>Pseudomonadati</taxon>
        <taxon>Bdellovibrionota</taxon>
        <taxon>Bacteriovoracia</taxon>
        <taxon>Bacteriovoracales</taxon>
        <taxon>Bacteriovoracaceae</taxon>
        <taxon>Bacteriovorax</taxon>
    </lineage>
</organism>
<dbReference type="RefSeq" id="WP_102242902.1">
    <property type="nucleotide sequence ID" value="NZ_CP025704.1"/>
</dbReference>
<dbReference type="KEGG" id="bsto:C0V70_05660"/>
<evidence type="ECO:0000313" key="1">
    <source>
        <dbReference type="EMBL" id="AUN97607.1"/>
    </source>
</evidence>
<sequence>MKLTSVVAIAMLMSVSCKMEQSKTDDKPDQGNQPIVVSTERNFTDSEVAIGKRICAALKNKRELFETITNMQEQFRFRGESRDCGQVNPSTIVEFPASISNTSTTDFEYVSTRVNFFRDVITDQSGVMKPFCDAFAKNGAVSNQIASGNNFLRLNLLISEGYDRIEVAKLNKDKSLVSTEAVSIITSTTQAGKKFFGVEKDRIRYSLCSSATNAKQFSSVRQIWLSAITPF</sequence>
<reference evidence="1 2" key="1">
    <citation type="submission" date="2018-01" db="EMBL/GenBank/DDBJ databases">
        <title>Complete genome sequence of Bacteriovorax stolpii DSM12778.</title>
        <authorList>
            <person name="Tang B."/>
            <person name="Chang J."/>
        </authorList>
    </citation>
    <scope>NUCLEOTIDE SEQUENCE [LARGE SCALE GENOMIC DNA]</scope>
    <source>
        <strain evidence="1 2">DSM 12778</strain>
    </source>
</reference>
<proteinExistence type="predicted"/>
<protein>
    <submittedName>
        <fullName evidence="1">Uncharacterized protein</fullName>
    </submittedName>
</protein>
<dbReference type="Proteomes" id="UP000235584">
    <property type="component" value="Chromosome"/>
</dbReference>
<dbReference type="AlphaFoldDB" id="A0A2K9NQ27"/>
<dbReference type="EMBL" id="CP025704">
    <property type="protein sequence ID" value="AUN97607.1"/>
    <property type="molecule type" value="Genomic_DNA"/>
</dbReference>